<proteinExistence type="predicted"/>
<dbReference type="Pfam" id="PF00076">
    <property type="entry name" value="RRM_1"/>
    <property type="match status" value="1"/>
</dbReference>
<evidence type="ECO:0000313" key="8">
    <source>
        <dbReference type="Proteomes" id="UP000694865"/>
    </source>
</evidence>
<dbReference type="PANTHER" id="PTHR47678">
    <property type="entry name" value="TETRATRICOPEPTIDE REPEAT PROTEIN 31"/>
    <property type="match status" value="1"/>
</dbReference>
<dbReference type="SUPFAM" id="SSF54928">
    <property type="entry name" value="RNA-binding domain, RBD"/>
    <property type="match status" value="1"/>
</dbReference>
<dbReference type="InterPro" id="IPR000504">
    <property type="entry name" value="RRM_dom"/>
</dbReference>
<evidence type="ECO:0000256" key="2">
    <source>
        <dbReference type="PROSITE-ProRule" id="PRU00339"/>
    </source>
</evidence>
<dbReference type="SMART" id="SM00028">
    <property type="entry name" value="TPR"/>
    <property type="match status" value="3"/>
</dbReference>
<feature type="zinc finger region" description="C3H1-type" evidence="3">
    <location>
        <begin position="677"/>
        <end position="704"/>
    </location>
</feature>
<feature type="domain" description="J" evidence="5">
    <location>
        <begin position="7"/>
        <end position="78"/>
    </location>
</feature>
<feature type="region of interest" description="Disordered" evidence="4">
    <location>
        <begin position="96"/>
        <end position="120"/>
    </location>
</feature>
<feature type="compositionally biased region" description="Basic and acidic residues" evidence="4">
    <location>
        <begin position="269"/>
        <end position="286"/>
    </location>
</feature>
<keyword evidence="3" id="KW-0863">Zinc-finger</keyword>
<protein>
    <submittedName>
        <fullName evidence="9">Uncharacterized protein LOC100368918</fullName>
    </submittedName>
</protein>
<dbReference type="SUPFAM" id="SSF46934">
    <property type="entry name" value="UBA-like"/>
    <property type="match status" value="1"/>
</dbReference>
<dbReference type="PROSITE" id="PS50102">
    <property type="entry name" value="RRM"/>
    <property type="match status" value="1"/>
</dbReference>
<dbReference type="InterPro" id="IPR009060">
    <property type="entry name" value="UBA-like_sf"/>
</dbReference>
<evidence type="ECO:0000259" key="7">
    <source>
        <dbReference type="PROSITE" id="PS50103"/>
    </source>
</evidence>
<feature type="region of interest" description="Disordered" evidence="4">
    <location>
        <begin position="171"/>
        <end position="343"/>
    </location>
</feature>
<feature type="compositionally biased region" description="Basic residues" evidence="4">
    <location>
        <begin position="174"/>
        <end position="187"/>
    </location>
</feature>
<keyword evidence="1" id="KW-0694">RNA-binding</keyword>
<dbReference type="SMART" id="SM00360">
    <property type="entry name" value="RRM"/>
    <property type="match status" value="1"/>
</dbReference>
<evidence type="ECO:0000259" key="5">
    <source>
        <dbReference type="PROSITE" id="PS50076"/>
    </source>
</evidence>
<dbReference type="InterPro" id="IPR036869">
    <property type="entry name" value="J_dom_sf"/>
</dbReference>
<dbReference type="InterPro" id="IPR019734">
    <property type="entry name" value="TPR_rpt"/>
</dbReference>
<dbReference type="SMART" id="SM00271">
    <property type="entry name" value="DnaJ"/>
    <property type="match status" value="1"/>
</dbReference>
<keyword evidence="3" id="KW-0479">Metal-binding</keyword>
<keyword evidence="3" id="KW-0862">Zinc</keyword>
<dbReference type="PROSITE" id="PS50103">
    <property type="entry name" value="ZF_C3H1"/>
    <property type="match status" value="1"/>
</dbReference>
<dbReference type="InterPro" id="IPR012677">
    <property type="entry name" value="Nucleotide-bd_a/b_plait_sf"/>
</dbReference>
<evidence type="ECO:0000256" key="4">
    <source>
        <dbReference type="SAM" id="MobiDB-lite"/>
    </source>
</evidence>
<dbReference type="Gene3D" id="1.25.40.10">
    <property type="entry name" value="Tetratricopeptide repeat domain"/>
    <property type="match status" value="1"/>
</dbReference>
<dbReference type="Pfam" id="PF00226">
    <property type="entry name" value="DnaJ"/>
    <property type="match status" value="1"/>
</dbReference>
<dbReference type="InterPro" id="IPR000571">
    <property type="entry name" value="Znf_CCCH"/>
</dbReference>
<organism evidence="8 9">
    <name type="scientific">Saccoglossus kowalevskii</name>
    <name type="common">Acorn worm</name>
    <dbReference type="NCBI Taxonomy" id="10224"/>
    <lineage>
        <taxon>Eukaryota</taxon>
        <taxon>Metazoa</taxon>
        <taxon>Hemichordata</taxon>
        <taxon>Enteropneusta</taxon>
        <taxon>Harrimaniidae</taxon>
        <taxon>Saccoglossus</taxon>
    </lineage>
</organism>
<dbReference type="Gene3D" id="3.30.70.330">
    <property type="match status" value="1"/>
</dbReference>
<sequence>MVLTRGKAFEILELSYGSAEDEIRSAYKRLALKWHPDKHNNSEIATRKFQEVSSAYKLLTTAEDAIENDFMTLDDMFELFARIFFAARFEAYNGEHVLGSGSSSEEEVTTSDEEEEEEEDILTIFADRLKTKMKARRGKNQTSEFGFRRKLTEEEAKKNADQLIQEEEKINRLREKRRKKKKRQRERRRQEKLKGKENENQGANNAKTKTSDGSSESDDEDYEDSEHMEEITKKLSSSLNSKSSKPISSKSDIKKDTVKKQLVNNNSTESKKPVKTSKKDRSKTDLDSDDGLDPNSAFVAKAAASARKISTQQSATKEKQVKKEKQQSKETPKNDEKDSVEDLDPVVLRSRQIAVRGNEMANLGHYTAAIDLFTQAIKLDPRDFRFFGNRSFCYDRLDQYDKALKDADKAIALAKDWPKGYFRKGRALAGLKLFADAESSFERVLKLDRLCEDAMQELLRCRTRQLMEMGFTRSQSEAAIRRHGTVQQALESLLAGAVLPQESEEIYISDDEDQISKSIEASKTDTKNPEGLTSLWIGNVLPKVTEKDIREAFGKYGQLQSVRMLPEKFCVFVNYKRKDSASKAMEALQGLEMQGQRILIKFPDNPIVNGQPRTTVIKKNHPTSSSIPATSSALPSTIKINQKIVTPANAAVPSSPTSTNTTDVNDSLEPRHKLKGPVNGDECYFWRTTGCAFGDKCHYEHLPESKGIDKKPWHKITKE</sequence>
<keyword evidence="2" id="KW-0802">TPR repeat</keyword>
<feature type="compositionally biased region" description="Polar residues" evidence="4">
    <location>
        <begin position="652"/>
        <end position="665"/>
    </location>
</feature>
<dbReference type="CDD" id="cd06257">
    <property type="entry name" value="DnaJ"/>
    <property type="match status" value="1"/>
</dbReference>
<feature type="compositionally biased region" description="Low complexity" evidence="4">
    <location>
        <begin position="297"/>
        <end position="306"/>
    </location>
</feature>
<evidence type="ECO:0000313" key="9">
    <source>
        <dbReference type="RefSeq" id="XP_006825971.1"/>
    </source>
</evidence>
<feature type="domain" description="C3H1-type" evidence="7">
    <location>
        <begin position="677"/>
        <end position="704"/>
    </location>
</feature>
<dbReference type="CDD" id="cd00590">
    <property type="entry name" value="RRM_SF"/>
    <property type="match status" value="1"/>
</dbReference>
<feature type="compositionally biased region" description="Acidic residues" evidence="4">
    <location>
        <begin position="215"/>
        <end position="227"/>
    </location>
</feature>
<dbReference type="SUPFAM" id="SSF46565">
    <property type="entry name" value="Chaperone J-domain"/>
    <property type="match status" value="1"/>
</dbReference>
<dbReference type="PROSITE" id="PS50005">
    <property type="entry name" value="TPR"/>
    <property type="match status" value="1"/>
</dbReference>
<feature type="compositionally biased region" description="Low complexity" evidence="4">
    <location>
        <begin position="234"/>
        <end position="250"/>
    </location>
</feature>
<dbReference type="Pfam" id="PF13431">
    <property type="entry name" value="TPR_17"/>
    <property type="match status" value="1"/>
</dbReference>
<dbReference type="Gene3D" id="1.10.287.110">
    <property type="entry name" value="DnaJ domain"/>
    <property type="match status" value="1"/>
</dbReference>
<dbReference type="PANTHER" id="PTHR47678:SF4">
    <property type="entry name" value="SHOCK PROTEIN 70 (HSP70)-INTERACTING PROTEIN, PUTATIVE-RELATED"/>
    <property type="match status" value="1"/>
</dbReference>
<dbReference type="Proteomes" id="UP000694865">
    <property type="component" value="Unplaced"/>
</dbReference>
<feature type="compositionally biased region" description="Basic and acidic residues" evidence="4">
    <location>
        <begin position="188"/>
        <end position="199"/>
    </location>
</feature>
<dbReference type="GeneID" id="100368918"/>
<dbReference type="RefSeq" id="XP_006825971.1">
    <property type="nucleotide sequence ID" value="XM_006825908.1"/>
</dbReference>
<feature type="compositionally biased region" description="Basic and acidic residues" evidence="4">
    <location>
        <begin position="316"/>
        <end position="337"/>
    </location>
</feature>
<feature type="compositionally biased region" description="Acidic residues" evidence="4">
    <location>
        <begin position="104"/>
        <end position="120"/>
    </location>
</feature>
<feature type="domain" description="RRM" evidence="6">
    <location>
        <begin position="533"/>
        <end position="605"/>
    </location>
</feature>
<dbReference type="Pfam" id="PF13181">
    <property type="entry name" value="TPR_8"/>
    <property type="match status" value="1"/>
</dbReference>
<dbReference type="Gene3D" id="1.10.8.10">
    <property type="entry name" value="DNA helicase RuvA subunit, C-terminal domain"/>
    <property type="match status" value="1"/>
</dbReference>
<dbReference type="InterPro" id="IPR001623">
    <property type="entry name" value="DnaJ_domain"/>
</dbReference>
<dbReference type="InterPro" id="IPR035979">
    <property type="entry name" value="RBD_domain_sf"/>
</dbReference>
<dbReference type="InterPro" id="IPR011990">
    <property type="entry name" value="TPR-like_helical_dom_sf"/>
</dbReference>
<evidence type="ECO:0000256" key="1">
    <source>
        <dbReference type="PROSITE-ProRule" id="PRU00176"/>
    </source>
</evidence>
<evidence type="ECO:0000259" key="6">
    <source>
        <dbReference type="PROSITE" id="PS50102"/>
    </source>
</evidence>
<gene>
    <name evidence="9" type="primary">LOC100368918</name>
</gene>
<reference evidence="9" key="1">
    <citation type="submission" date="2025-08" db="UniProtKB">
        <authorList>
            <consortium name="RefSeq"/>
        </authorList>
    </citation>
    <scope>IDENTIFICATION</scope>
    <source>
        <tissue evidence="9">Testes</tissue>
    </source>
</reference>
<name>A0ABM0N130_SACKO</name>
<feature type="repeat" description="TPR" evidence="2">
    <location>
        <begin position="350"/>
        <end position="383"/>
    </location>
</feature>
<dbReference type="PRINTS" id="PR00625">
    <property type="entry name" value="JDOMAIN"/>
</dbReference>
<keyword evidence="8" id="KW-1185">Reference proteome</keyword>
<dbReference type="SUPFAM" id="SSF48452">
    <property type="entry name" value="TPR-like"/>
    <property type="match status" value="1"/>
</dbReference>
<accession>A0ABM0N130</accession>
<dbReference type="PROSITE" id="PS50076">
    <property type="entry name" value="DNAJ_2"/>
    <property type="match status" value="1"/>
</dbReference>
<evidence type="ECO:0000256" key="3">
    <source>
        <dbReference type="PROSITE-ProRule" id="PRU00723"/>
    </source>
</evidence>
<feature type="region of interest" description="Disordered" evidence="4">
    <location>
        <begin position="649"/>
        <end position="673"/>
    </location>
</feature>